<comment type="caution">
    <text evidence="2">The sequence shown here is derived from an EMBL/GenBank/DDBJ whole genome shotgun (WGS) entry which is preliminary data.</text>
</comment>
<evidence type="ECO:0000313" key="3">
    <source>
        <dbReference type="Proteomes" id="UP001358586"/>
    </source>
</evidence>
<name>A0ABR0MKK5_GOSAR</name>
<protein>
    <recommendedName>
        <fullName evidence="1">Reverse transcriptase zinc-binding domain-containing protein</fullName>
    </recommendedName>
</protein>
<dbReference type="Proteomes" id="UP001358586">
    <property type="component" value="Chromosome 12"/>
</dbReference>
<dbReference type="InterPro" id="IPR026960">
    <property type="entry name" value="RVT-Znf"/>
</dbReference>
<evidence type="ECO:0000259" key="1">
    <source>
        <dbReference type="Pfam" id="PF13966"/>
    </source>
</evidence>
<proteinExistence type="predicted"/>
<sequence length="270" mass="31343">MDFDPWPVTLALIWPKVLQGYIGARPLEDIAVVRGMATRSGEWDWEKLFGLIPQFLLNKIAVARTYEGIVGTNWGYSNLVWQLIWRCQTPQRVHSFLWLAYRDCLLTNGERTGRGITDDACCNCCGELLEAILHVLHDCVYTKNVWNSLLTSNVRCWFFQLPLDEWIVKNIQEAFHLSFVGKGAEGAIHMGMSANANWEAPEEGWMKLNTHVAVDRSKWNAEENGRWDMLDTWGMYQSFRQRLEEFLQLAWNQGYRKIVVENDNALLRQL</sequence>
<gene>
    <name evidence="2" type="ORF">PVK06_042298</name>
</gene>
<organism evidence="2 3">
    <name type="scientific">Gossypium arboreum</name>
    <name type="common">Tree cotton</name>
    <name type="synonym">Gossypium nanking</name>
    <dbReference type="NCBI Taxonomy" id="29729"/>
    <lineage>
        <taxon>Eukaryota</taxon>
        <taxon>Viridiplantae</taxon>
        <taxon>Streptophyta</taxon>
        <taxon>Embryophyta</taxon>
        <taxon>Tracheophyta</taxon>
        <taxon>Spermatophyta</taxon>
        <taxon>Magnoliopsida</taxon>
        <taxon>eudicotyledons</taxon>
        <taxon>Gunneridae</taxon>
        <taxon>Pentapetalae</taxon>
        <taxon>rosids</taxon>
        <taxon>malvids</taxon>
        <taxon>Malvales</taxon>
        <taxon>Malvaceae</taxon>
        <taxon>Malvoideae</taxon>
        <taxon>Gossypium</taxon>
    </lineage>
</organism>
<dbReference type="Pfam" id="PF13966">
    <property type="entry name" value="zf-RVT"/>
    <property type="match status" value="1"/>
</dbReference>
<reference evidence="2 3" key="1">
    <citation type="submission" date="2023-03" db="EMBL/GenBank/DDBJ databases">
        <title>WGS of Gossypium arboreum.</title>
        <authorList>
            <person name="Yu D."/>
        </authorList>
    </citation>
    <scope>NUCLEOTIDE SEQUENCE [LARGE SCALE GENOMIC DNA]</scope>
    <source>
        <tissue evidence="2">Leaf</tissue>
    </source>
</reference>
<keyword evidence="3" id="KW-1185">Reference proteome</keyword>
<dbReference type="EMBL" id="JARKNE010000012">
    <property type="protein sequence ID" value="KAK5774443.1"/>
    <property type="molecule type" value="Genomic_DNA"/>
</dbReference>
<accession>A0ABR0MKK5</accession>
<feature type="domain" description="Reverse transcriptase zinc-binding" evidence="1">
    <location>
        <begin position="77"/>
        <end position="146"/>
    </location>
</feature>
<evidence type="ECO:0000313" key="2">
    <source>
        <dbReference type="EMBL" id="KAK5774443.1"/>
    </source>
</evidence>